<dbReference type="Gene3D" id="4.10.240.10">
    <property type="entry name" value="Zn(2)-C6 fungal-type DNA-binding domain"/>
    <property type="match status" value="1"/>
</dbReference>
<dbReference type="GO" id="GO:0000981">
    <property type="term" value="F:DNA-binding transcription factor activity, RNA polymerase II-specific"/>
    <property type="evidence" value="ECO:0007669"/>
    <property type="project" value="InterPro"/>
</dbReference>
<dbReference type="InterPro" id="IPR050987">
    <property type="entry name" value="AtrR-like"/>
</dbReference>
<organism evidence="7 8">
    <name type="scientific">Rhypophila decipiens</name>
    <dbReference type="NCBI Taxonomy" id="261697"/>
    <lineage>
        <taxon>Eukaryota</taxon>
        <taxon>Fungi</taxon>
        <taxon>Dikarya</taxon>
        <taxon>Ascomycota</taxon>
        <taxon>Pezizomycotina</taxon>
        <taxon>Sordariomycetes</taxon>
        <taxon>Sordariomycetidae</taxon>
        <taxon>Sordariales</taxon>
        <taxon>Naviculisporaceae</taxon>
        <taxon>Rhypophila</taxon>
    </lineage>
</organism>
<dbReference type="Proteomes" id="UP001301769">
    <property type="component" value="Unassembled WGS sequence"/>
</dbReference>
<dbReference type="PANTHER" id="PTHR46910:SF3">
    <property type="entry name" value="HALOTOLERANCE PROTEIN 9-RELATED"/>
    <property type="match status" value="1"/>
</dbReference>
<dbReference type="GO" id="GO:0005634">
    <property type="term" value="C:nucleus"/>
    <property type="evidence" value="ECO:0007669"/>
    <property type="project" value="UniProtKB-SubCell"/>
</dbReference>
<dbReference type="CDD" id="cd12148">
    <property type="entry name" value="fungal_TF_MHR"/>
    <property type="match status" value="1"/>
</dbReference>
<evidence type="ECO:0000313" key="8">
    <source>
        <dbReference type="Proteomes" id="UP001301769"/>
    </source>
</evidence>
<evidence type="ECO:0000259" key="6">
    <source>
        <dbReference type="PROSITE" id="PS50048"/>
    </source>
</evidence>
<dbReference type="SUPFAM" id="SSF57701">
    <property type="entry name" value="Zn2/Cys6 DNA-binding domain"/>
    <property type="match status" value="1"/>
</dbReference>
<dbReference type="InterPro" id="IPR036864">
    <property type="entry name" value="Zn2-C6_fun-type_DNA-bd_sf"/>
</dbReference>
<keyword evidence="2" id="KW-0479">Metal-binding</keyword>
<comment type="subcellular location">
    <subcellularLocation>
        <location evidence="1">Nucleus</location>
    </subcellularLocation>
</comment>
<reference evidence="7" key="2">
    <citation type="submission" date="2023-05" db="EMBL/GenBank/DDBJ databases">
        <authorList>
            <consortium name="Lawrence Berkeley National Laboratory"/>
            <person name="Steindorff A."/>
            <person name="Hensen N."/>
            <person name="Bonometti L."/>
            <person name="Westerberg I."/>
            <person name="Brannstrom I.O."/>
            <person name="Guillou S."/>
            <person name="Cros-Aarteil S."/>
            <person name="Calhoun S."/>
            <person name="Haridas S."/>
            <person name="Kuo A."/>
            <person name="Mondo S."/>
            <person name="Pangilinan J."/>
            <person name="Riley R."/>
            <person name="Labutti K."/>
            <person name="Andreopoulos B."/>
            <person name="Lipzen A."/>
            <person name="Chen C."/>
            <person name="Yanf M."/>
            <person name="Daum C."/>
            <person name="Ng V."/>
            <person name="Clum A."/>
            <person name="Ohm R."/>
            <person name="Martin F."/>
            <person name="Silar P."/>
            <person name="Natvig D."/>
            <person name="Lalanne C."/>
            <person name="Gautier V."/>
            <person name="Ament-Velasquez S.L."/>
            <person name="Kruys A."/>
            <person name="Hutchinson M.I."/>
            <person name="Powell A.J."/>
            <person name="Barry K."/>
            <person name="Miller A.N."/>
            <person name="Grigoriev I.V."/>
            <person name="Debuchy R."/>
            <person name="Gladieux P."/>
            <person name="Thoren M.H."/>
            <person name="Johannesson H."/>
        </authorList>
    </citation>
    <scope>NUCLEOTIDE SEQUENCE</scope>
    <source>
        <strain evidence="7">PSN293</strain>
    </source>
</reference>
<feature type="compositionally biased region" description="Polar residues" evidence="5">
    <location>
        <begin position="759"/>
        <end position="772"/>
    </location>
</feature>
<keyword evidence="8" id="KW-1185">Reference proteome</keyword>
<evidence type="ECO:0000256" key="3">
    <source>
        <dbReference type="ARBA" id="ARBA00023125"/>
    </source>
</evidence>
<dbReference type="SMART" id="SM00066">
    <property type="entry name" value="GAL4"/>
    <property type="match status" value="1"/>
</dbReference>
<feature type="compositionally biased region" description="Low complexity" evidence="5">
    <location>
        <begin position="21"/>
        <end position="31"/>
    </location>
</feature>
<keyword evidence="3" id="KW-0238">DNA-binding</keyword>
<feature type="compositionally biased region" description="Low complexity" evidence="5">
    <location>
        <begin position="129"/>
        <end position="143"/>
    </location>
</feature>
<sequence length="908" mass="98363">MAPPTASNKPLRPGPIKVDTSSGSSSSVGISKRQRTQRVKSVTQACHMCRRFKARCDGARPSCSSCVSKERECRYEGEAGQSLQAAMKTRLESLERIVAALQTRPPDEADQILNRIRSADDIETVMIHSSSYSSSGRESISSSDAGMASTPSSGLPPPPRAGSGAHQPGMNHSAFLVSLIIPSATTTVAAIQSFYSSSGKLFHVFSREQVDVYYKSVFGLGLDGRPNTNNRIALCSLAAVAAVGIQYNPADFEKGSEVVFYDVARHYFAHVVEEKPLDAIKVCTMLAMYNILSKTTVSLAYVEAGLNLSRRHSLHIGECKPSSISDVEWVDYRRAWRTLLFISSWLSSTLGYISGSDESAFEKLVPLAEVEIDHGSDISETVQAEMTKISIINAEILRMHLTKHELSAEAMDSILKTLRDWHANLPSRMLLTNLVGQTLTDEVRRSIYHAHLLYLGALILVYRRIASAAARSVQLDQANSTGKEIIVTLDQVTKSRAKDGIVAARYSASILGLLLAEKGIFKRCWLVIFQAHTSCVVILHAIAQKQLHKLAPSSWAEDMRLARVCLDTLAYCGELDPIAEKFQIRLSGIYNKLQNMSERLTNAALLADSITLSSTTGDLVSTSEVARRRRTEDWVTIPADFEPSGYYDERLSTSPFARENAGSQHDPASSDYLLTIPRGSDKQLAAISHSLLFALCRPWGDRAQGEPSDLASREGSSSMPFSGDGGQNPSSNYASTPQSSRVGGSLRTSDSEPIMPSWERQNTPSVDQNMSFPNPILNRGPLSADWSVSGTQSFKWDTIGMLGYTGNRNIQTTPGASLGNGQGEDREAKGCSIMTGFPISMPSSSCFLGSEEPSGWKGAVDIIMVEEVDEDAEMSPSGRGEGGSALADANAYLIGVGSGNALEIGVPV</sequence>
<dbReference type="GO" id="GO:0008270">
    <property type="term" value="F:zinc ion binding"/>
    <property type="evidence" value="ECO:0007669"/>
    <property type="project" value="InterPro"/>
</dbReference>
<evidence type="ECO:0000256" key="2">
    <source>
        <dbReference type="ARBA" id="ARBA00022723"/>
    </source>
</evidence>
<name>A0AAN7B3Q8_9PEZI</name>
<accession>A0AAN7B3Q8</accession>
<evidence type="ECO:0000256" key="5">
    <source>
        <dbReference type="SAM" id="MobiDB-lite"/>
    </source>
</evidence>
<dbReference type="PROSITE" id="PS50048">
    <property type="entry name" value="ZN2_CY6_FUNGAL_2"/>
    <property type="match status" value="1"/>
</dbReference>
<reference evidence="7" key="1">
    <citation type="journal article" date="2023" name="Mol. Phylogenet. Evol.">
        <title>Genome-scale phylogeny and comparative genomics of the fungal order Sordariales.</title>
        <authorList>
            <person name="Hensen N."/>
            <person name="Bonometti L."/>
            <person name="Westerberg I."/>
            <person name="Brannstrom I.O."/>
            <person name="Guillou S."/>
            <person name="Cros-Aarteil S."/>
            <person name="Calhoun S."/>
            <person name="Haridas S."/>
            <person name="Kuo A."/>
            <person name="Mondo S."/>
            <person name="Pangilinan J."/>
            <person name="Riley R."/>
            <person name="LaButti K."/>
            <person name="Andreopoulos B."/>
            <person name="Lipzen A."/>
            <person name="Chen C."/>
            <person name="Yan M."/>
            <person name="Daum C."/>
            <person name="Ng V."/>
            <person name="Clum A."/>
            <person name="Steindorff A."/>
            <person name="Ohm R.A."/>
            <person name="Martin F."/>
            <person name="Silar P."/>
            <person name="Natvig D.O."/>
            <person name="Lalanne C."/>
            <person name="Gautier V."/>
            <person name="Ament-Velasquez S.L."/>
            <person name="Kruys A."/>
            <person name="Hutchinson M.I."/>
            <person name="Powell A.J."/>
            <person name="Barry K."/>
            <person name="Miller A.N."/>
            <person name="Grigoriev I.V."/>
            <person name="Debuchy R."/>
            <person name="Gladieux P."/>
            <person name="Hiltunen Thoren M."/>
            <person name="Johannesson H."/>
        </authorList>
    </citation>
    <scope>NUCLEOTIDE SEQUENCE</scope>
    <source>
        <strain evidence="7">PSN293</strain>
    </source>
</reference>
<dbReference type="GO" id="GO:0003677">
    <property type="term" value="F:DNA binding"/>
    <property type="evidence" value="ECO:0007669"/>
    <property type="project" value="UniProtKB-KW"/>
</dbReference>
<feature type="domain" description="Zn(2)-C6 fungal-type" evidence="6">
    <location>
        <begin position="45"/>
        <end position="75"/>
    </location>
</feature>
<feature type="region of interest" description="Disordered" evidence="5">
    <location>
        <begin position="703"/>
        <end position="773"/>
    </location>
</feature>
<evidence type="ECO:0000313" key="7">
    <source>
        <dbReference type="EMBL" id="KAK4208867.1"/>
    </source>
</evidence>
<dbReference type="InterPro" id="IPR001138">
    <property type="entry name" value="Zn2Cys6_DnaBD"/>
</dbReference>
<evidence type="ECO:0000256" key="4">
    <source>
        <dbReference type="ARBA" id="ARBA00023242"/>
    </source>
</evidence>
<keyword evidence="4" id="KW-0539">Nucleus</keyword>
<dbReference type="CDD" id="cd00067">
    <property type="entry name" value="GAL4"/>
    <property type="match status" value="1"/>
</dbReference>
<dbReference type="PANTHER" id="PTHR46910">
    <property type="entry name" value="TRANSCRIPTION FACTOR PDR1"/>
    <property type="match status" value="1"/>
</dbReference>
<proteinExistence type="predicted"/>
<evidence type="ECO:0000256" key="1">
    <source>
        <dbReference type="ARBA" id="ARBA00004123"/>
    </source>
</evidence>
<comment type="caution">
    <text evidence="7">The sequence shown here is derived from an EMBL/GenBank/DDBJ whole genome shotgun (WGS) entry which is preliminary data.</text>
</comment>
<gene>
    <name evidence="7" type="ORF">QBC37DRAFT_64246</name>
</gene>
<dbReference type="Pfam" id="PF00172">
    <property type="entry name" value="Zn_clus"/>
    <property type="match status" value="1"/>
</dbReference>
<protein>
    <recommendedName>
        <fullName evidence="6">Zn(2)-C6 fungal-type domain-containing protein</fullName>
    </recommendedName>
</protein>
<dbReference type="AlphaFoldDB" id="A0AAN7B3Q8"/>
<feature type="region of interest" description="Disordered" evidence="5">
    <location>
        <begin position="1"/>
        <end position="37"/>
    </location>
</feature>
<dbReference type="EMBL" id="MU858225">
    <property type="protein sequence ID" value="KAK4208867.1"/>
    <property type="molecule type" value="Genomic_DNA"/>
</dbReference>
<dbReference type="PROSITE" id="PS00463">
    <property type="entry name" value="ZN2_CY6_FUNGAL_1"/>
    <property type="match status" value="1"/>
</dbReference>
<feature type="compositionally biased region" description="Polar residues" evidence="5">
    <location>
        <begin position="727"/>
        <end position="748"/>
    </location>
</feature>
<feature type="region of interest" description="Disordered" evidence="5">
    <location>
        <begin position="129"/>
        <end position="167"/>
    </location>
</feature>